<accession>A0A240U1F5</accession>
<dbReference type="InterPro" id="IPR036259">
    <property type="entry name" value="MFS_trans_sf"/>
</dbReference>
<feature type="domain" description="Major facilitator superfamily (MFS) profile" evidence="6">
    <location>
        <begin position="26"/>
        <end position="473"/>
    </location>
</feature>
<feature type="transmembrane region" description="Helical" evidence="5">
    <location>
        <begin position="150"/>
        <end position="172"/>
    </location>
</feature>
<evidence type="ECO:0000256" key="4">
    <source>
        <dbReference type="ARBA" id="ARBA00023136"/>
    </source>
</evidence>
<dbReference type="GO" id="GO:0022857">
    <property type="term" value="F:transmembrane transporter activity"/>
    <property type="evidence" value="ECO:0007669"/>
    <property type="project" value="InterPro"/>
</dbReference>
<feature type="transmembrane region" description="Helical" evidence="5">
    <location>
        <begin position="178"/>
        <end position="197"/>
    </location>
</feature>
<evidence type="ECO:0000313" key="7">
    <source>
        <dbReference type="EMBL" id="ART51676.1"/>
    </source>
</evidence>
<dbReference type="Gene3D" id="1.20.1720.10">
    <property type="entry name" value="Multidrug resistance protein D"/>
    <property type="match status" value="1"/>
</dbReference>
<keyword evidence="8" id="KW-1185">Reference proteome</keyword>
<feature type="transmembrane region" description="Helical" evidence="5">
    <location>
        <begin position="218"/>
        <end position="237"/>
    </location>
</feature>
<reference evidence="7 8" key="1">
    <citation type="submission" date="2017-05" db="EMBL/GenBank/DDBJ databases">
        <title>Polyphasic characterization of four soil-derived phenanthrene-degrading Acidovorax strains and proposal of Acidovorax phenanthrenivorans sp. nov.</title>
        <authorList>
            <person name="Singleton D.R."/>
            <person name="Lee J."/>
            <person name="Dickey A.N."/>
            <person name="Stroud A."/>
            <person name="Scholl E.H."/>
            <person name="Wright F.A."/>
            <person name="Aitken M.D."/>
        </authorList>
    </citation>
    <scope>NUCLEOTIDE SEQUENCE [LARGE SCALE GENOMIC DNA]</scope>
    <source>
        <strain evidence="7">NA3</strain>
    </source>
</reference>
<evidence type="ECO:0000259" key="6">
    <source>
        <dbReference type="PROSITE" id="PS50850"/>
    </source>
</evidence>
<sequence length="473" mass="48906">MDHVNEASQAADEPGDGLPQSARNRAMLVIILGIAMAVLDGSIVNLALPGIARELNASAAHAIWVVNAYQIATLVMLLPLAALGERLGYRRVYFAGMALFAVSSVGAMLADSLATLIVARALQGLGAAGIMSVNAALVRLTYPRAQLGRGLAINSMVVALASVAGPSVAAGILSVAPWPWLFALNLPLGAFTLWLGWRALPFNPPSAVVQPRPAALDVVLNVLMFTLIFVGGERLGAATSSGRGVASPAAWALLAAGVAVGWVYLRRQWRQAAPLFPVDLLRIPVFALSMGSSVGAFCAQTLAYLALPFLLLEGFGRSPLEAGLLITAWPLAIVVTAPIAGRLIGRYADGLLGAIGMGVFACGLLLLAALPADPSPIDMVWRMALCGAGFALFQSPNNHTIVTSAPLERSGAASGMLGTARLTGQTLGAVMLAAIFSVWPSHDGTGEWVALLLAAAFALAAGVCSSLRMRTTH</sequence>
<evidence type="ECO:0000256" key="2">
    <source>
        <dbReference type="ARBA" id="ARBA00022692"/>
    </source>
</evidence>
<dbReference type="RefSeq" id="WP_094097761.1">
    <property type="nucleotide sequence ID" value="NZ_CP021361.1"/>
</dbReference>
<dbReference type="CDD" id="cd17321">
    <property type="entry name" value="MFS_MMR_MDR_like"/>
    <property type="match status" value="1"/>
</dbReference>
<organism evidence="7 8">
    <name type="scientific">Acidovorax carolinensis</name>
    <dbReference type="NCBI Taxonomy" id="553814"/>
    <lineage>
        <taxon>Bacteria</taxon>
        <taxon>Pseudomonadati</taxon>
        <taxon>Pseudomonadota</taxon>
        <taxon>Betaproteobacteria</taxon>
        <taxon>Burkholderiales</taxon>
        <taxon>Comamonadaceae</taxon>
        <taxon>Acidovorax</taxon>
    </lineage>
</organism>
<dbReference type="Proteomes" id="UP000194432">
    <property type="component" value="Chromosome 1"/>
</dbReference>
<gene>
    <name evidence="7" type="ORF">CBP34_08400</name>
</gene>
<feature type="transmembrane region" description="Helical" evidence="5">
    <location>
        <begin position="60"/>
        <end position="80"/>
    </location>
</feature>
<dbReference type="GO" id="GO:0016020">
    <property type="term" value="C:membrane"/>
    <property type="evidence" value="ECO:0007669"/>
    <property type="project" value="UniProtKB-SubCell"/>
</dbReference>
<dbReference type="AlphaFoldDB" id="A0A240U1F5"/>
<dbReference type="EMBL" id="CP021361">
    <property type="protein sequence ID" value="ART51676.1"/>
    <property type="molecule type" value="Genomic_DNA"/>
</dbReference>
<dbReference type="Gene3D" id="1.20.1250.20">
    <property type="entry name" value="MFS general substrate transporter like domains"/>
    <property type="match status" value="1"/>
</dbReference>
<feature type="transmembrane region" description="Helical" evidence="5">
    <location>
        <begin position="351"/>
        <end position="372"/>
    </location>
</feature>
<dbReference type="KEGG" id="acin:CBP34_08400"/>
<evidence type="ECO:0000256" key="1">
    <source>
        <dbReference type="ARBA" id="ARBA00004141"/>
    </source>
</evidence>
<dbReference type="Pfam" id="PF07690">
    <property type="entry name" value="MFS_1"/>
    <property type="match status" value="1"/>
</dbReference>
<dbReference type="PROSITE" id="PS50850">
    <property type="entry name" value="MFS"/>
    <property type="match status" value="1"/>
</dbReference>
<dbReference type="PANTHER" id="PTHR42718:SF48">
    <property type="entry name" value="CONSERVED TWO-DOMAIN MEMBRANE PROTEIN-RELATED"/>
    <property type="match status" value="1"/>
</dbReference>
<evidence type="ECO:0000313" key="8">
    <source>
        <dbReference type="Proteomes" id="UP000194432"/>
    </source>
</evidence>
<protein>
    <submittedName>
        <fullName evidence="7">MFS transporter</fullName>
    </submittedName>
</protein>
<feature type="transmembrane region" description="Helical" evidence="5">
    <location>
        <begin position="92"/>
        <end position="110"/>
    </location>
</feature>
<evidence type="ECO:0000256" key="5">
    <source>
        <dbReference type="SAM" id="Phobius"/>
    </source>
</evidence>
<feature type="transmembrane region" description="Helical" evidence="5">
    <location>
        <begin position="322"/>
        <end position="344"/>
    </location>
</feature>
<dbReference type="InterPro" id="IPR020846">
    <property type="entry name" value="MFS_dom"/>
</dbReference>
<dbReference type="InterPro" id="IPR011701">
    <property type="entry name" value="MFS"/>
</dbReference>
<evidence type="ECO:0000256" key="3">
    <source>
        <dbReference type="ARBA" id="ARBA00022989"/>
    </source>
</evidence>
<proteinExistence type="predicted"/>
<dbReference type="SUPFAM" id="SSF103473">
    <property type="entry name" value="MFS general substrate transporter"/>
    <property type="match status" value="1"/>
</dbReference>
<name>A0A240U1F5_9BURK</name>
<feature type="transmembrane region" description="Helical" evidence="5">
    <location>
        <begin position="448"/>
        <end position="467"/>
    </location>
</feature>
<keyword evidence="4 5" id="KW-0472">Membrane</keyword>
<feature type="transmembrane region" description="Helical" evidence="5">
    <location>
        <begin position="249"/>
        <end position="265"/>
    </location>
</feature>
<feature type="transmembrane region" description="Helical" evidence="5">
    <location>
        <begin position="26"/>
        <end position="48"/>
    </location>
</feature>
<keyword evidence="3 5" id="KW-1133">Transmembrane helix</keyword>
<keyword evidence="2 5" id="KW-0812">Transmembrane</keyword>
<feature type="transmembrane region" description="Helical" evidence="5">
    <location>
        <begin position="285"/>
        <end position="310"/>
    </location>
</feature>
<feature type="transmembrane region" description="Helical" evidence="5">
    <location>
        <begin position="116"/>
        <end position="138"/>
    </location>
</feature>
<dbReference type="PANTHER" id="PTHR42718">
    <property type="entry name" value="MAJOR FACILITATOR SUPERFAMILY MULTIDRUG TRANSPORTER MFSC"/>
    <property type="match status" value="1"/>
</dbReference>
<comment type="subcellular location">
    <subcellularLocation>
        <location evidence="1">Membrane</location>
        <topology evidence="1">Multi-pass membrane protein</topology>
    </subcellularLocation>
</comment>